<feature type="transmembrane region" description="Helical" evidence="2">
    <location>
        <begin position="107"/>
        <end position="125"/>
    </location>
</feature>
<evidence type="ECO:0008006" key="5">
    <source>
        <dbReference type="Google" id="ProtNLM"/>
    </source>
</evidence>
<dbReference type="EMBL" id="JAGGMR010000001">
    <property type="protein sequence ID" value="MBP2188988.1"/>
    <property type="molecule type" value="Genomic_DNA"/>
</dbReference>
<evidence type="ECO:0000256" key="2">
    <source>
        <dbReference type="SAM" id="Phobius"/>
    </source>
</evidence>
<organism evidence="3 4">
    <name type="scientific">Nocardia goodfellowii</name>
    <dbReference type="NCBI Taxonomy" id="882446"/>
    <lineage>
        <taxon>Bacteria</taxon>
        <taxon>Bacillati</taxon>
        <taxon>Actinomycetota</taxon>
        <taxon>Actinomycetes</taxon>
        <taxon>Mycobacteriales</taxon>
        <taxon>Nocardiaceae</taxon>
        <taxon>Nocardia</taxon>
    </lineage>
</organism>
<keyword evidence="4" id="KW-1185">Reference proteome</keyword>
<keyword evidence="2" id="KW-0472">Membrane</keyword>
<accession>A0ABS4QBB9</accession>
<feature type="transmembrane region" description="Helical" evidence="2">
    <location>
        <begin position="137"/>
        <end position="162"/>
    </location>
</feature>
<dbReference type="RefSeq" id="WP_209887000.1">
    <property type="nucleotide sequence ID" value="NZ_JAGGMR010000001.1"/>
</dbReference>
<feature type="region of interest" description="Disordered" evidence="1">
    <location>
        <begin position="1"/>
        <end position="35"/>
    </location>
</feature>
<comment type="caution">
    <text evidence="3">The sequence shown here is derived from an EMBL/GenBank/DDBJ whole genome shotgun (WGS) entry which is preliminary data.</text>
</comment>
<name>A0ABS4QBB9_9NOCA</name>
<protein>
    <recommendedName>
        <fullName evidence="5">34 kDa antigenic protein</fullName>
    </recommendedName>
</protein>
<feature type="transmembrane region" description="Helical" evidence="2">
    <location>
        <begin position="45"/>
        <end position="67"/>
    </location>
</feature>
<feature type="compositionally biased region" description="Gly residues" evidence="1">
    <location>
        <begin position="177"/>
        <end position="195"/>
    </location>
</feature>
<feature type="compositionally biased region" description="Low complexity" evidence="1">
    <location>
        <begin position="17"/>
        <end position="35"/>
    </location>
</feature>
<dbReference type="Pfam" id="PF17270">
    <property type="entry name" value="DUF5336"/>
    <property type="match status" value="1"/>
</dbReference>
<feature type="compositionally biased region" description="Polar residues" evidence="1">
    <location>
        <begin position="285"/>
        <end position="312"/>
    </location>
</feature>
<keyword evidence="2" id="KW-1133">Transmembrane helix</keyword>
<gene>
    <name evidence="3" type="ORF">BJ987_001889</name>
</gene>
<evidence type="ECO:0000313" key="4">
    <source>
        <dbReference type="Proteomes" id="UP001519325"/>
    </source>
</evidence>
<feature type="compositionally biased region" description="Low complexity" evidence="1">
    <location>
        <begin position="196"/>
        <end position="212"/>
    </location>
</feature>
<feature type="transmembrane region" description="Helical" evidence="2">
    <location>
        <begin position="79"/>
        <end position="100"/>
    </location>
</feature>
<evidence type="ECO:0000256" key="1">
    <source>
        <dbReference type="SAM" id="MobiDB-lite"/>
    </source>
</evidence>
<feature type="compositionally biased region" description="Low complexity" evidence="1">
    <location>
        <begin position="220"/>
        <end position="274"/>
    </location>
</feature>
<dbReference type="Proteomes" id="UP001519325">
    <property type="component" value="Unassembled WGS sequence"/>
</dbReference>
<dbReference type="InterPro" id="IPR035166">
    <property type="entry name" value="DUF5336"/>
</dbReference>
<sequence length="338" mass="33974">MSYPTGGSGYNTPATPSAPSNPGQPASSGNSGASASGADGKGLPFFLLIGVAALGALNFLLGFLPYASVMDEGVSGFQIGLAGPLGLLLFSGLLAGLSLLPEQNWKAVSAAAAVAGFLGVAVQAFSLPNGLESGIGAWVLLFLGLVQAALAAAVVLFAMGIVKPPAPKPAAAQQGQQGYGSPQGGYGQQGFGGQSQPGQPYGQQSFGAQPGQSGYGSSTGGQYQQQPAYGQQPGQPSYGQQSQPGQQQAAYGQQPSYGQQPGYGAPQQGSPYGQTAQPRPDDSATQHFASPQAGQQYGGTPSYGQQPGQASQPFGGEQGEDPANKATRAFRPSDDQQQ</sequence>
<reference evidence="3 4" key="1">
    <citation type="submission" date="2021-03" db="EMBL/GenBank/DDBJ databases">
        <title>Sequencing the genomes of 1000 actinobacteria strains.</title>
        <authorList>
            <person name="Klenk H.-P."/>
        </authorList>
    </citation>
    <scope>NUCLEOTIDE SEQUENCE [LARGE SCALE GENOMIC DNA]</scope>
    <source>
        <strain evidence="3 4">DSM 45516</strain>
    </source>
</reference>
<feature type="region of interest" description="Disordered" evidence="1">
    <location>
        <begin position="168"/>
        <end position="338"/>
    </location>
</feature>
<evidence type="ECO:0000313" key="3">
    <source>
        <dbReference type="EMBL" id="MBP2188988.1"/>
    </source>
</evidence>
<keyword evidence="2" id="KW-0812">Transmembrane</keyword>
<proteinExistence type="predicted"/>